<reference evidence="2" key="1">
    <citation type="submission" date="2023-02" db="EMBL/GenBank/DDBJ databases">
        <title>Mating type loci evolution in Malassezia.</title>
        <authorList>
            <person name="Coelho M.A."/>
        </authorList>
    </citation>
    <scope>NUCLEOTIDE SEQUENCE</scope>
    <source>
        <strain evidence="2">CBS 14136</strain>
    </source>
</reference>
<evidence type="ECO:0000313" key="3">
    <source>
        <dbReference type="Proteomes" id="UP001214628"/>
    </source>
</evidence>
<gene>
    <name evidence="2" type="ORF">MPSI1_003062</name>
</gene>
<evidence type="ECO:0000256" key="1">
    <source>
        <dbReference type="SAM" id="MobiDB-lite"/>
    </source>
</evidence>
<feature type="compositionally biased region" description="Polar residues" evidence="1">
    <location>
        <begin position="122"/>
        <end position="150"/>
    </location>
</feature>
<dbReference type="Proteomes" id="UP001214628">
    <property type="component" value="Chromosome 4"/>
</dbReference>
<proteinExistence type="predicted"/>
<keyword evidence="3" id="KW-1185">Reference proteome</keyword>
<protein>
    <submittedName>
        <fullName evidence="2">Uncharacterized protein</fullName>
    </submittedName>
</protein>
<feature type="region of interest" description="Disordered" evidence="1">
    <location>
        <begin position="94"/>
        <end position="161"/>
    </location>
</feature>
<accession>A0AAF0FCR7</accession>
<dbReference type="AlphaFoldDB" id="A0AAF0FCR7"/>
<dbReference type="EMBL" id="CP118378">
    <property type="protein sequence ID" value="WFD44394.1"/>
    <property type="molecule type" value="Genomic_DNA"/>
</dbReference>
<sequence length="320" mass="34532">MLRIAGIAAQLDAIVHSNEQQGGADCAVLSMYQTAEMYAYATREPSLEPSTSKSSFMAIPTEHPLMVGEERACIYSAIAVSAWREHVAKAGRQTPLARMSMRGKMGSSPELRSHPQRRFPSVQRQDNMSASDTLTRPDSSGSNGQLSDNAEPNLESELGKDTETTPLLLECEYGRLFIMPVLVSNLASSADLGLKKRSQRSSLARQDRSRRPSHAGSSDAAPNRPSPVFLRLTGGITDDATTDAGFSTEEELPSGAETDKDSVRSGSVLRNGDPGTVMLLSLHTPLLSDSNSPYDVDTKQVWHTLQCQALSFAEANACIS</sequence>
<feature type="region of interest" description="Disordered" evidence="1">
    <location>
        <begin position="195"/>
        <end position="270"/>
    </location>
</feature>
<evidence type="ECO:0000313" key="2">
    <source>
        <dbReference type="EMBL" id="WFD44394.1"/>
    </source>
</evidence>
<organism evidence="2 3">
    <name type="scientific">Malassezia psittaci</name>
    <dbReference type="NCBI Taxonomy" id="1821823"/>
    <lineage>
        <taxon>Eukaryota</taxon>
        <taxon>Fungi</taxon>
        <taxon>Dikarya</taxon>
        <taxon>Basidiomycota</taxon>
        <taxon>Ustilaginomycotina</taxon>
        <taxon>Malasseziomycetes</taxon>
        <taxon>Malasseziales</taxon>
        <taxon>Malasseziaceae</taxon>
        <taxon>Malassezia</taxon>
    </lineage>
</organism>
<name>A0AAF0FCR7_9BASI</name>
<feature type="compositionally biased region" description="Low complexity" evidence="1">
    <location>
        <begin position="233"/>
        <end position="245"/>
    </location>
</feature>